<dbReference type="Proteomes" id="UP000540787">
    <property type="component" value="Unassembled WGS sequence"/>
</dbReference>
<name>A0A7X0CD64_9BURK</name>
<organism evidence="2 3">
    <name type="scientific">Massilia aurea</name>
    <dbReference type="NCBI Taxonomy" id="373040"/>
    <lineage>
        <taxon>Bacteria</taxon>
        <taxon>Pseudomonadati</taxon>
        <taxon>Pseudomonadota</taxon>
        <taxon>Betaproteobacteria</taxon>
        <taxon>Burkholderiales</taxon>
        <taxon>Oxalobacteraceae</taxon>
        <taxon>Telluria group</taxon>
        <taxon>Massilia</taxon>
    </lineage>
</organism>
<comment type="caution">
    <text evidence="2">The sequence shown here is derived from an EMBL/GenBank/DDBJ whole genome shotgun (WGS) entry which is preliminary data.</text>
</comment>
<feature type="region of interest" description="Disordered" evidence="1">
    <location>
        <begin position="110"/>
        <end position="131"/>
    </location>
</feature>
<proteinExistence type="predicted"/>
<feature type="compositionally biased region" description="Polar residues" evidence="1">
    <location>
        <begin position="111"/>
        <end position="122"/>
    </location>
</feature>
<accession>A0A7X0CD64</accession>
<reference evidence="2 3" key="1">
    <citation type="submission" date="2020-08" db="EMBL/GenBank/DDBJ databases">
        <title>The Agave Microbiome: Exploring the role of microbial communities in plant adaptations to desert environments.</title>
        <authorList>
            <person name="Partida-Martinez L.P."/>
        </authorList>
    </citation>
    <scope>NUCLEOTIDE SEQUENCE [LARGE SCALE GENOMIC DNA]</scope>
    <source>
        <strain evidence="2 3">AT3.2</strain>
    </source>
</reference>
<keyword evidence="3" id="KW-1185">Reference proteome</keyword>
<evidence type="ECO:0000313" key="2">
    <source>
        <dbReference type="EMBL" id="MBB6133243.1"/>
    </source>
</evidence>
<protein>
    <submittedName>
        <fullName evidence="2">Uncharacterized protein</fullName>
    </submittedName>
</protein>
<dbReference type="AlphaFoldDB" id="A0A7X0CD64"/>
<evidence type="ECO:0000313" key="3">
    <source>
        <dbReference type="Proteomes" id="UP000540787"/>
    </source>
</evidence>
<dbReference type="EMBL" id="JACHBX010000001">
    <property type="protein sequence ID" value="MBB6133243.1"/>
    <property type="molecule type" value="Genomic_DNA"/>
</dbReference>
<sequence>MNASMMGISIAVEGMKTSCGATLIASQITDTIEVGLGSGARASTAPIATAAAAAAAATADSLQPNQAAASKDASCDDHFVLIDAHSGEILAHAEYTIVRASGKIEHGVSDGQGNTHMLSSTAEADDIDIDV</sequence>
<evidence type="ECO:0000256" key="1">
    <source>
        <dbReference type="SAM" id="MobiDB-lite"/>
    </source>
</evidence>
<gene>
    <name evidence="2" type="ORF">HD842_001354</name>
</gene>